<dbReference type="PROSITE" id="PS50137">
    <property type="entry name" value="DS_RBD"/>
    <property type="match status" value="1"/>
</dbReference>
<feature type="binding site" evidence="9">
    <location>
        <position position="45"/>
    </location>
    <ligand>
        <name>Mg(2+)</name>
        <dbReference type="ChEBI" id="CHEBI:18420"/>
    </ligand>
</feature>
<comment type="catalytic activity">
    <reaction evidence="1 9">
        <text>Endonucleolytic cleavage to 5'-phosphomonoester.</text>
        <dbReference type="EC" id="3.1.26.3"/>
    </reaction>
</comment>
<comment type="similarity">
    <text evidence="2">Belongs to the ribonuclease III family.</text>
</comment>
<dbReference type="PANTHER" id="PTHR11207">
    <property type="entry name" value="RIBONUCLEASE III"/>
    <property type="match status" value="1"/>
</dbReference>
<dbReference type="SUPFAM" id="SSF69065">
    <property type="entry name" value="RNase III domain-like"/>
    <property type="match status" value="1"/>
</dbReference>
<dbReference type="RefSeq" id="WP_184385440.1">
    <property type="nucleotide sequence ID" value="NZ_JACIDJ010000005.1"/>
</dbReference>
<evidence type="ECO:0000256" key="1">
    <source>
        <dbReference type="ARBA" id="ARBA00000109"/>
    </source>
</evidence>
<feature type="binding site" evidence="9">
    <location>
        <position position="121"/>
    </location>
    <ligand>
        <name>Mg(2+)</name>
        <dbReference type="ChEBI" id="CHEBI:18420"/>
    </ligand>
</feature>
<dbReference type="EMBL" id="JACIDJ010000005">
    <property type="protein sequence ID" value="MBB3899574.1"/>
    <property type="molecule type" value="Genomic_DNA"/>
</dbReference>
<evidence type="ECO:0000256" key="4">
    <source>
        <dbReference type="ARBA" id="ARBA00022664"/>
    </source>
</evidence>
<keyword evidence="3 9" id="KW-0698">rRNA processing</keyword>
<protein>
    <recommendedName>
        <fullName evidence="9">Ribonuclease 3</fullName>
        <ecNumber evidence="9">3.1.26.3</ecNumber>
    </recommendedName>
    <alternativeName>
        <fullName evidence="9">Ribonuclease III</fullName>
        <shortName evidence="9">RNase III</shortName>
    </alternativeName>
</protein>
<dbReference type="GO" id="GO:0006364">
    <property type="term" value="P:rRNA processing"/>
    <property type="evidence" value="ECO:0007669"/>
    <property type="project" value="UniProtKB-UniRule"/>
</dbReference>
<dbReference type="PANTHER" id="PTHR11207:SF0">
    <property type="entry name" value="RIBONUCLEASE 3"/>
    <property type="match status" value="1"/>
</dbReference>
<dbReference type="HAMAP" id="MF_00104">
    <property type="entry name" value="RNase_III"/>
    <property type="match status" value="1"/>
</dbReference>
<evidence type="ECO:0000256" key="8">
    <source>
        <dbReference type="ARBA" id="ARBA00022884"/>
    </source>
</evidence>
<dbReference type="GO" id="GO:0006397">
    <property type="term" value="P:mRNA processing"/>
    <property type="evidence" value="ECO:0007669"/>
    <property type="project" value="UniProtKB-UniRule"/>
</dbReference>
<dbReference type="GO" id="GO:0019843">
    <property type="term" value="F:rRNA binding"/>
    <property type="evidence" value="ECO:0007669"/>
    <property type="project" value="UniProtKB-KW"/>
</dbReference>
<dbReference type="InterPro" id="IPR000999">
    <property type="entry name" value="RNase_III_dom"/>
</dbReference>
<evidence type="ECO:0000313" key="13">
    <source>
        <dbReference type="Proteomes" id="UP000553193"/>
    </source>
</evidence>
<dbReference type="NCBIfam" id="TIGR02191">
    <property type="entry name" value="RNaseIII"/>
    <property type="match status" value="1"/>
</dbReference>
<dbReference type="InterPro" id="IPR011907">
    <property type="entry name" value="RNase_III"/>
</dbReference>
<keyword evidence="9" id="KW-0819">tRNA processing</keyword>
<evidence type="ECO:0000256" key="7">
    <source>
        <dbReference type="ARBA" id="ARBA00022801"/>
    </source>
</evidence>
<feature type="domain" description="DRBM" evidence="10">
    <location>
        <begin position="157"/>
        <end position="225"/>
    </location>
</feature>
<keyword evidence="7 9" id="KW-0378">Hydrolase</keyword>
<evidence type="ECO:0000259" key="10">
    <source>
        <dbReference type="PROSITE" id="PS50137"/>
    </source>
</evidence>
<evidence type="ECO:0000256" key="9">
    <source>
        <dbReference type="HAMAP-Rule" id="MF_00104"/>
    </source>
</evidence>
<feature type="active site" evidence="9">
    <location>
        <position position="49"/>
    </location>
</feature>
<dbReference type="Gene3D" id="3.30.160.20">
    <property type="match status" value="1"/>
</dbReference>
<keyword evidence="5 9" id="KW-0540">Nuclease</keyword>
<evidence type="ECO:0000313" key="12">
    <source>
        <dbReference type="EMBL" id="MBB3899574.1"/>
    </source>
</evidence>
<dbReference type="SMART" id="SM00358">
    <property type="entry name" value="DSRM"/>
    <property type="match status" value="1"/>
</dbReference>
<comment type="function">
    <text evidence="9">Digests double-stranded RNA. Involved in the processing of primary rRNA transcript to yield the immediate precursors to the large and small rRNAs (23S and 16S). Processes some mRNAs, and tRNAs when they are encoded in the rRNA operon. Processes pre-crRNA and tracrRNA of type II CRISPR loci if present in the organism.</text>
</comment>
<evidence type="ECO:0000256" key="2">
    <source>
        <dbReference type="ARBA" id="ARBA00010183"/>
    </source>
</evidence>
<accession>A0A840AHD6</accession>
<dbReference type="EC" id="3.1.26.3" evidence="9"/>
<comment type="subcellular location">
    <subcellularLocation>
        <location evidence="9">Cytoplasm</location>
    </subcellularLocation>
</comment>
<dbReference type="PROSITE" id="PS00517">
    <property type="entry name" value="RNASE_3_1"/>
    <property type="match status" value="1"/>
</dbReference>
<dbReference type="GO" id="GO:0046872">
    <property type="term" value="F:metal ion binding"/>
    <property type="evidence" value="ECO:0007669"/>
    <property type="project" value="UniProtKB-KW"/>
</dbReference>
<dbReference type="Pfam" id="PF00035">
    <property type="entry name" value="dsrm"/>
    <property type="match status" value="1"/>
</dbReference>
<dbReference type="GO" id="GO:0008033">
    <property type="term" value="P:tRNA processing"/>
    <property type="evidence" value="ECO:0007669"/>
    <property type="project" value="UniProtKB-KW"/>
</dbReference>
<keyword evidence="9" id="KW-0699">rRNA-binding</keyword>
<keyword evidence="13" id="KW-1185">Reference proteome</keyword>
<keyword evidence="6 9" id="KW-0255">Endonuclease</keyword>
<dbReference type="Gene3D" id="1.10.1520.10">
    <property type="entry name" value="Ribonuclease III domain"/>
    <property type="match status" value="1"/>
</dbReference>
<comment type="cofactor">
    <cofactor evidence="9">
        <name>Mg(2+)</name>
        <dbReference type="ChEBI" id="CHEBI:18420"/>
    </cofactor>
</comment>
<dbReference type="PROSITE" id="PS50142">
    <property type="entry name" value="RNASE_3_2"/>
    <property type="match status" value="1"/>
</dbReference>
<dbReference type="SMART" id="SM00535">
    <property type="entry name" value="RIBOc"/>
    <property type="match status" value="1"/>
</dbReference>
<evidence type="ECO:0000259" key="11">
    <source>
        <dbReference type="PROSITE" id="PS50142"/>
    </source>
</evidence>
<name>A0A840AHD6_9PROT</name>
<dbReference type="GO" id="GO:0010468">
    <property type="term" value="P:regulation of gene expression"/>
    <property type="evidence" value="ECO:0007669"/>
    <property type="project" value="TreeGrafter"/>
</dbReference>
<dbReference type="SUPFAM" id="SSF54768">
    <property type="entry name" value="dsRNA-binding domain-like"/>
    <property type="match status" value="1"/>
</dbReference>
<proteinExistence type="inferred from homology"/>
<feature type="active site" evidence="9">
    <location>
        <position position="121"/>
    </location>
</feature>
<feature type="binding site" evidence="9">
    <location>
        <position position="118"/>
    </location>
    <ligand>
        <name>Mg(2+)</name>
        <dbReference type="ChEBI" id="CHEBI:18420"/>
    </ligand>
</feature>
<evidence type="ECO:0000256" key="5">
    <source>
        <dbReference type="ARBA" id="ARBA00022722"/>
    </source>
</evidence>
<dbReference type="Proteomes" id="UP000553193">
    <property type="component" value="Unassembled WGS sequence"/>
</dbReference>
<comment type="subunit">
    <text evidence="9">Homodimer.</text>
</comment>
<evidence type="ECO:0000256" key="6">
    <source>
        <dbReference type="ARBA" id="ARBA00022759"/>
    </source>
</evidence>
<evidence type="ECO:0000256" key="3">
    <source>
        <dbReference type="ARBA" id="ARBA00022552"/>
    </source>
</evidence>
<sequence length="225" mass="24171">MTDAIAALEARLGYVFQDRALLERALTHSSHAGENRGAPSNERLEFLGDRVLGLCMAEWLCELYPAEREGDLGKRIAVLVARDTLAPIAERLGVPAALRIAASHRHAPLRQSATVLGDALEALLAALFLEAGLGVARDLVRREWAEAVQGQARPPRSPKTRLQEWTLKRGLGLPDYVTTSIGGEGENTMFHARVAAAGREAEGTGPNKRAAEQAAAEAWLGVVKA</sequence>
<dbReference type="GO" id="GO:0003725">
    <property type="term" value="F:double-stranded RNA binding"/>
    <property type="evidence" value="ECO:0007669"/>
    <property type="project" value="TreeGrafter"/>
</dbReference>
<reference evidence="12 13" key="1">
    <citation type="submission" date="2020-08" db="EMBL/GenBank/DDBJ databases">
        <title>Genomic Encyclopedia of Type Strains, Phase IV (KMG-IV): sequencing the most valuable type-strain genomes for metagenomic binning, comparative biology and taxonomic classification.</title>
        <authorList>
            <person name="Goeker M."/>
        </authorList>
    </citation>
    <scope>NUCLEOTIDE SEQUENCE [LARGE SCALE GENOMIC DNA]</scope>
    <source>
        <strain evidence="12 13">DSM 19979</strain>
    </source>
</reference>
<keyword evidence="9" id="KW-0479">Metal-binding</keyword>
<keyword evidence="4 9" id="KW-0507">mRNA processing</keyword>
<keyword evidence="8 9" id="KW-0694">RNA-binding</keyword>
<keyword evidence="9" id="KW-0460">Magnesium</keyword>
<dbReference type="CDD" id="cd00593">
    <property type="entry name" value="RIBOc"/>
    <property type="match status" value="1"/>
</dbReference>
<gene>
    <name evidence="9" type="primary">rnc</name>
    <name evidence="12" type="ORF">GGQ83_003026</name>
</gene>
<dbReference type="InterPro" id="IPR014720">
    <property type="entry name" value="dsRBD_dom"/>
</dbReference>
<keyword evidence="9" id="KW-0963">Cytoplasm</keyword>
<dbReference type="Pfam" id="PF14622">
    <property type="entry name" value="Ribonucleas_3_3"/>
    <property type="match status" value="1"/>
</dbReference>
<dbReference type="FunFam" id="1.10.1520.10:FF:000001">
    <property type="entry name" value="Ribonuclease 3"/>
    <property type="match status" value="1"/>
</dbReference>
<dbReference type="InterPro" id="IPR036389">
    <property type="entry name" value="RNase_III_sf"/>
</dbReference>
<organism evidence="12 13">
    <name type="scientific">Roseococcus suduntuyensis</name>
    <dbReference type="NCBI Taxonomy" id="455361"/>
    <lineage>
        <taxon>Bacteria</taxon>
        <taxon>Pseudomonadati</taxon>
        <taxon>Pseudomonadota</taxon>
        <taxon>Alphaproteobacteria</taxon>
        <taxon>Acetobacterales</taxon>
        <taxon>Roseomonadaceae</taxon>
        <taxon>Roseococcus</taxon>
    </lineage>
</organism>
<feature type="domain" description="RNase III" evidence="11">
    <location>
        <begin position="5"/>
        <end position="132"/>
    </location>
</feature>
<dbReference type="AlphaFoldDB" id="A0A840AHD6"/>
<dbReference type="GO" id="GO:0005737">
    <property type="term" value="C:cytoplasm"/>
    <property type="evidence" value="ECO:0007669"/>
    <property type="project" value="UniProtKB-SubCell"/>
</dbReference>
<comment type="caution">
    <text evidence="12">The sequence shown here is derived from an EMBL/GenBank/DDBJ whole genome shotgun (WGS) entry which is preliminary data.</text>
</comment>
<dbReference type="GO" id="GO:0004525">
    <property type="term" value="F:ribonuclease III activity"/>
    <property type="evidence" value="ECO:0007669"/>
    <property type="project" value="UniProtKB-UniRule"/>
</dbReference>